<dbReference type="InterPro" id="IPR039426">
    <property type="entry name" value="TonB-dep_rcpt-like"/>
</dbReference>
<dbReference type="InterPro" id="IPR012910">
    <property type="entry name" value="Plug_dom"/>
</dbReference>
<comment type="subcellular location">
    <subcellularLocation>
        <location evidence="1 10">Cell outer membrane</location>
        <topology evidence="1 10">Multi-pass membrane protein</topology>
    </subcellularLocation>
</comment>
<dbReference type="InterPro" id="IPR036942">
    <property type="entry name" value="Beta-barrel_TonB_sf"/>
</dbReference>
<feature type="signal peptide" evidence="12">
    <location>
        <begin position="1"/>
        <end position="23"/>
    </location>
</feature>
<dbReference type="Gene3D" id="2.40.170.20">
    <property type="entry name" value="TonB-dependent receptor, beta-barrel domain"/>
    <property type="match status" value="1"/>
</dbReference>
<evidence type="ECO:0000256" key="8">
    <source>
        <dbReference type="ARBA" id="ARBA00023170"/>
    </source>
</evidence>
<proteinExistence type="inferred from homology"/>
<feature type="domain" description="TonB-dependent receptor plug" evidence="14">
    <location>
        <begin position="133"/>
        <end position="222"/>
    </location>
</feature>
<name>A0ABS5J3I8_9BACT</name>
<evidence type="ECO:0000256" key="6">
    <source>
        <dbReference type="ARBA" id="ARBA00023077"/>
    </source>
</evidence>
<evidence type="ECO:0000259" key="13">
    <source>
        <dbReference type="Pfam" id="PF00593"/>
    </source>
</evidence>
<evidence type="ECO:0000256" key="4">
    <source>
        <dbReference type="ARBA" id="ARBA00022692"/>
    </source>
</evidence>
<keyword evidence="9 10" id="KW-0998">Cell outer membrane</keyword>
<keyword evidence="8 15" id="KW-0675">Receptor</keyword>
<keyword evidence="6 11" id="KW-0798">TonB box</keyword>
<dbReference type="Pfam" id="PF07715">
    <property type="entry name" value="Plug"/>
    <property type="match status" value="1"/>
</dbReference>
<dbReference type="SUPFAM" id="SSF49464">
    <property type="entry name" value="Carboxypeptidase regulatory domain-like"/>
    <property type="match status" value="1"/>
</dbReference>
<evidence type="ECO:0000313" key="16">
    <source>
        <dbReference type="Proteomes" id="UP000676386"/>
    </source>
</evidence>
<keyword evidence="2 10" id="KW-0813">Transport</keyword>
<evidence type="ECO:0000256" key="11">
    <source>
        <dbReference type="RuleBase" id="RU003357"/>
    </source>
</evidence>
<gene>
    <name evidence="15" type="ORF">KE626_20800</name>
</gene>
<sequence>MFTRYGAFLLVLFLLCASREAEGQQYTVSGFIKDSTNGESLPGATIQVLHSTTGVQTNNYGFYSITLPAGNYILLYSFLGYESKAVALTLNENITQNLELFPRSYQAKEVVITDKRKDANVKSTDMGRAELTSIQVKKLPALMGEVDVLKALQLMPGVQAAGEGNAGFYVRGGGPDQNLILLDEAPVYNTGHLFGFFSVFNADAIRNTTLIKGGMPANYGGRLSSVVDIAMKEGNNKKFQGEGGIGLIASRLSFQGPLKKDKASFIVSGRRTYIDLITKPFINKTNYKGSGYYFYDLNVKMNYIFSDRDRLYLSGYLGKDVFSFNNNDRSFNVKIPWGNTTATLRWNHVFNKKLFANTSLIYNDYKFQFSAVQNNFDIRLSSGISDANIKTDFDYYAHVNHHIKFGANYIYHTFTPSTVSGNQDTTKFSPENAFKKYAHEVALYLMDDWEISPHLQLNAGVRYSGFMQIGPYTRYTRDAAGNKTDSIVYRRWQPVIRYGGFEPRVILRWSWNDLNSIKAAVTRNYQFIHLVSNAGTTLPTDVWVPSTYLVQPQLSWQYSAGYFRNFNNNTYEASAEVYYKSMEHQIEYREGYTPSLTDPEQDFVFGKGEAYGLELFVNKKKGRFTGWLGYTLAWTWRQFPDLNDGKRYPAKYDRRHDLALVGTYDLDKHWTLSGVFIYGTGNTTTLPETFYFMETTLIQGYGSINSYRLAAYHRLDLSAIYTPTPKKPRRIKSSWTFSIYNVYSRKNPYFIYFDQQGNVLNGTLEVSAKQVSLFPILPSVTYNFRF</sequence>
<feature type="domain" description="TonB-dependent receptor-like beta-barrel" evidence="13">
    <location>
        <begin position="283"/>
        <end position="742"/>
    </location>
</feature>
<evidence type="ECO:0000256" key="9">
    <source>
        <dbReference type="ARBA" id="ARBA00023237"/>
    </source>
</evidence>
<comment type="caution">
    <text evidence="15">The sequence shown here is derived from an EMBL/GenBank/DDBJ whole genome shotgun (WGS) entry which is preliminary data.</text>
</comment>
<evidence type="ECO:0000256" key="5">
    <source>
        <dbReference type="ARBA" id="ARBA00022729"/>
    </source>
</evidence>
<dbReference type="Pfam" id="PF00593">
    <property type="entry name" value="TonB_dep_Rec_b-barrel"/>
    <property type="match status" value="1"/>
</dbReference>
<evidence type="ECO:0000256" key="12">
    <source>
        <dbReference type="SAM" id="SignalP"/>
    </source>
</evidence>
<keyword evidence="4 10" id="KW-0812">Transmembrane</keyword>
<evidence type="ECO:0000313" key="15">
    <source>
        <dbReference type="EMBL" id="MBS0029774.1"/>
    </source>
</evidence>
<evidence type="ECO:0000256" key="10">
    <source>
        <dbReference type="PROSITE-ProRule" id="PRU01360"/>
    </source>
</evidence>
<dbReference type="InterPro" id="IPR037066">
    <property type="entry name" value="Plug_dom_sf"/>
</dbReference>
<dbReference type="PANTHER" id="PTHR30069:SF29">
    <property type="entry name" value="HEMOGLOBIN AND HEMOGLOBIN-HAPTOGLOBIN-BINDING PROTEIN 1-RELATED"/>
    <property type="match status" value="1"/>
</dbReference>
<evidence type="ECO:0000259" key="14">
    <source>
        <dbReference type="Pfam" id="PF07715"/>
    </source>
</evidence>
<keyword evidence="7 10" id="KW-0472">Membrane</keyword>
<dbReference type="RefSeq" id="WP_211974857.1">
    <property type="nucleotide sequence ID" value="NZ_CBFHAM010000050.1"/>
</dbReference>
<accession>A0ABS5J3I8</accession>
<dbReference type="InterPro" id="IPR008969">
    <property type="entry name" value="CarboxyPept-like_regulatory"/>
</dbReference>
<dbReference type="EMBL" id="JAGTXB010000010">
    <property type="protein sequence ID" value="MBS0029774.1"/>
    <property type="molecule type" value="Genomic_DNA"/>
</dbReference>
<organism evidence="15 16">
    <name type="scientific">Chitinophaga hostae</name>
    <dbReference type="NCBI Taxonomy" id="2831022"/>
    <lineage>
        <taxon>Bacteria</taxon>
        <taxon>Pseudomonadati</taxon>
        <taxon>Bacteroidota</taxon>
        <taxon>Chitinophagia</taxon>
        <taxon>Chitinophagales</taxon>
        <taxon>Chitinophagaceae</taxon>
        <taxon>Chitinophaga</taxon>
    </lineage>
</organism>
<keyword evidence="5 12" id="KW-0732">Signal</keyword>
<keyword evidence="3 10" id="KW-1134">Transmembrane beta strand</keyword>
<dbReference type="PROSITE" id="PS52016">
    <property type="entry name" value="TONB_DEPENDENT_REC_3"/>
    <property type="match status" value="1"/>
</dbReference>
<dbReference type="Gene3D" id="2.60.40.1120">
    <property type="entry name" value="Carboxypeptidase-like, regulatory domain"/>
    <property type="match status" value="1"/>
</dbReference>
<feature type="chain" id="PRO_5045599866" evidence="12">
    <location>
        <begin position="24"/>
        <end position="786"/>
    </location>
</feature>
<dbReference type="InterPro" id="IPR000531">
    <property type="entry name" value="Beta-barrel_TonB"/>
</dbReference>
<dbReference type="Pfam" id="PF13715">
    <property type="entry name" value="CarbopepD_reg_2"/>
    <property type="match status" value="1"/>
</dbReference>
<dbReference type="SUPFAM" id="SSF56935">
    <property type="entry name" value="Porins"/>
    <property type="match status" value="1"/>
</dbReference>
<reference evidence="15 16" key="1">
    <citation type="submission" date="2021-04" db="EMBL/GenBank/DDBJ databases">
        <title>Chitinophaga sp. nov., isolated from the rhizosphere soil.</title>
        <authorList>
            <person name="He S."/>
        </authorList>
    </citation>
    <scope>NUCLEOTIDE SEQUENCE [LARGE SCALE GENOMIC DNA]</scope>
    <source>
        <strain evidence="15 16">2R12</strain>
    </source>
</reference>
<evidence type="ECO:0000256" key="3">
    <source>
        <dbReference type="ARBA" id="ARBA00022452"/>
    </source>
</evidence>
<evidence type="ECO:0000256" key="2">
    <source>
        <dbReference type="ARBA" id="ARBA00022448"/>
    </source>
</evidence>
<evidence type="ECO:0000256" key="1">
    <source>
        <dbReference type="ARBA" id="ARBA00004571"/>
    </source>
</evidence>
<keyword evidence="16" id="KW-1185">Reference proteome</keyword>
<protein>
    <submittedName>
        <fullName evidence="15">TonB-dependent receptor</fullName>
    </submittedName>
</protein>
<comment type="similarity">
    <text evidence="10 11">Belongs to the TonB-dependent receptor family.</text>
</comment>
<dbReference type="Proteomes" id="UP000676386">
    <property type="component" value="Unassembled WGS sequence"/>
</dbReference>
<evidence type="ECO:0000256" key="7">
    <source>
        <dbReference type="ARBA" id="ARBA00023136"/>
    </source>
</evidence>
<dbReference type="PANTHER" id="PTHR30069">
    <property type="entry name" value="TONB-DEPENDENT OUTER MEMBRANE RECEPTOR"/>
    <property type="match status" value="1"/>
</dbReference>
<dbReference type="Gene3D" id="2.170.130.10">
    <property type="entry name" value="TonB-dependent receptor, plug domain"/>
    <property type="match status" value="1"/>
</dbReference>